<dbReference type="Gene3D" id="2.40.420.20">
    <property type="match status" value="1"/>
</dbReference>
<dbReference type="Gene3D" id="1.10.287.470">
    <property type="entry name" value="Helix hairpin bin"/>
    <property type="match status" value="1"/>
</dbReference>
<dbReference type="Proteomes" id="UP001430954">
    <property type="component" value="Unassembled WGS sequence"/>
</dbReference>
<comment type="caution">
    <text evidence="2">The sequence shown here is derived from an EMBL/GenBank/DDBJ whole genome shotgun (WGS) entry which is preliminary data.</text>
</comment>
<sequence>MAPVLRRPMFWLLAVATLAIAGWGLWPRAQDVETATVDRGPLEVAFTEEARTRLVDRWTISAPTAGLLERITVEPGDAVTRGQVLARLHPTTAPLLDAGAEAQARAQLSSAQQAERAATAAVDAARASVDAAGAEFRRLQALAGDRLVAASSVDAARERDTAARAGLRAAFAREASARADRQAAAALLANAGHDSPTAPLDLHAPVDGRVIRLHQQSEVSVQPGQPLLDIGNPAALEAVSELLTTDAMRLPAGARVTLGAGDATAPVEARLERIEPGAFTKVSALGVEEQRVLAVITLPDGAVPPTWGDGFRLDARFIAWRSDDVLRVPTAALVREGDAWAVYAIDGRHARLRHVRLGHMGEAVAEVLDGLEAGDRVVVYPGETLEEDSRVSFLSQRPR</sequence>
<reference evidence="2 3" key="1">
    <citation type="submission" date="2021-09" db="EMBL/GenBank/DDBJ databases">
        <title>Lysobacter sp. 13A isolated from the river sediment.</title>
        <authorList>
            <person name="Liu H."/>
            <person name="Li S."/>
            <person name="Mao S."/>
        </authorList>
    </citation>
    <scope>NUCLEOTIDE SEQUENCE [LARGE SCALE GENOMIC DNA]</scope>
    <source>
        <strain evidence="2 3">13A</strain>
    </source>
</reference>
<name>A0ABS7T5Z3_9GAMM</name>
<evidence type="ECO:0000259" key="1">
    <source>
        <dbReference type="Pfam" id="PF25989"/>
    </source>
</evidence>
<dbReference type="RefSeq" id="WP_223675665.1">
    <property type="nucleotide sequence ID" value="NZ_JAINZW010000002.1"/>
</dbReference>
<feature type="domain" description="YknX-like C-terminal permuted SH3-like" evidence="1">
    <location>
        <begin position="325"/>
        <end position="391"/>
    </location>
</feature>
<dbReference type="InterPro" id="IPR058637">
    <property type="entry name" value="YknX-like_C"/>
</dbReference>
<evidence type="ECO:0000313" key="3">
    <source>
        <dbReference type="Proteomes" id="UP001430954"/>
    </source>
</evidence>
<proteinExistence type="predicted"/>
<dbReference type="Gene3D" id="2.40.50.100">
    <property type="match status" value="1"/>
</dbReference>
<dbReference type="PANTHER" id="PTHR30469">
    <property type="entry name" value="MULTIDRUG RESISTANCE PROTEIN MDTA"/>
    <property type="match status" value="1"/>
</dbReference>
<protein>
    <submittedName>
        <fullName evidence="2">HlyD family efflux transporter periplasmic adaptor subunit</fullName>
    </submittedName>
</protein>
<evidence type="ECO:0000313" key="2">
    <source>
        <dbReference type="EMBL" id="MBZ4039295.1"/>
    </source>
</evidence>
<keyword evidence="3" id="KW-1185">Reference proteome</keyword>
<gene>
    <name evidence="2" type="ORF">K6753_07085</name>
</gene>
<dbReference type="Pfam" id="PF25989">
    <property type="entry name" value="YknX_C"/>
    <property type="match status" value="1"/>
</dbReference>
<organism evidence="2 3">
    <name type="scientific">Novilysobacter selenitireducens</name>
    <dbReference type="NCBI Taxonomy" id="2872639"/>
    <lineage>
        <taxon>Bacteria</taxon>
        <taxon>Pseudomonadati</taxon>
        <taxon>Pseudomonadota</taxon>
        <taxon>Gammaproteobacteria</taxon>
        <taxon>Lysobacterales</taxon>
        <taxon>Lysobacteraceae</taxon>
        <taxon>Novilysobacter</taxon>
    </lineage>
</organism>
<dbReference type="EMBL" id="JAINZW010000002">
    <property type="protein sequence ID" value="MBZ4039295.1"/>
    <property type="molecule type" value="Genomic_DNA"/>
</dbReference>
<dbReference type="PANTHER" id="PTHR30469:SF15">
    <property type="entry name" value="HLYD FAMILY OF SECRETION PROTEINS"/>
    <property type="match status" value="1"/>
</dbReference>
<accession>A0ABS7T5Z3</accession>